<comment type="similarity">
    <text evidence="1">Belongs to the Skp family.</text>
</comment>
<sequence length="170" mass="19384">MMKYLKLLALFICVTGFSQNSKVGTIDIDFILSKMPELANVQTQVQTYTKGLEADLQKKMKALKDGVAVYKQNETTYTLNQRKTKQDSLLAMENDIAKFQQNGNQLILIKQEEYMRPLYDKVGNALEKVAAAGEYTQVLLRDDSVVYVDNRFDLTLAVLKEMGIEIKEEE</sequence>
<dbReference type="SMART" id="SM00935">
    <property type="entry name" value="OmpH"/>
    <property type="match status" value="1"/>
</dbReference>
<organism evidence="3 4">
    <name type="scientific">Halomarinibacterium sedimenti</name>
    <dbReference type="NCBI Taxonomy" id="2857106"/>
    <lineage>
        <taxon>Bacteria</taxon>
        <taxon>Pseudomonadati</taxon>
        <taxon>Bacteroidota</taxon>
        <taxon>Flavobacteriia</taxon>
        <taxon>Flavobacteriales</taxon>
        <taxon>Flavobacteriaceae</taxon>
        <taxon>Halomarinibacterium</taxon>
    </lineage>
</organism>
<dbReference type="EMBL" id="JAHWDP010000002">
    <property type="protein sequence ID" value="MBW2937587.1"/>
    <property type="molecule type" value="Genomic_DNA"/>
</dbReference>
<dbReference type="Proteomes" id="UP001138686">
    <property type="component" value="Unassembled WGS sequence"/>
</dbReference>
<dbReference type="AlphaFoldDB" id="A0A9X1FPR3"/>
<dbReference type="Gene3D" id="3.30.910.20">
    <property type="entry name" value="Skp domain"/>
    <property type="match status" value="1"/>
</dbReference>
<name>A0A9X1FPR3_9FLAO</name>
<reference evidence="3" key="1">
    <citation type="submission" date="2021-07" db="EMBL/GenBank/DDBJ databases">
        <title>Aureisphaera sp. CAU 1614 isolated from sea sediment.</title>
        <authorList>
            <person name="Kim W."/>
        </authorList>
    </citation>
    <scope>NUCLEOTIDE SEQUENCE</scope>
    <source>
        <strain evidence="3">CAU 1614</strain>
    </source>
</reference>
<protein>
    <submittedName>
        <fullName evidence="3">OmpH family outer membrane protein</fullName>
    </submittedName>
</protein>
<dbReference type="GO" id="GO:0051082">
    <property type="term" value="F:unfolded protein binding"/>
    <property type="evidence" value="ECO:0007669"/>
    <property type="project" value="InterPro"/>
</dbReference>
<dbReference type="InterPro" id="IPR024930">
    <property type="entry name" value="Skp_dom_sf"/>
</dbReference>
<evidence type="ECO:0000256" key="2">
    <source>
        <dbReference type="ARBA" id="ARBA00022729"/>
    </source>
</evidence>
<dbReference type="InterPro" id="IPR005632">
    <property type="entry name" value="Chaperone_Skp"/>
</dbReference>
<keyword evidence="2" id="KW-0732">Signal</keyword>
<dbReference type="PANTHER" id="PTHR35089:SF1">
    <property type="entry name" value="CHAPERONE PROTEIN SKP"/>
    <property type="match status" value="1"/>
</dbReference>
<dbReference type="GO" id="GO:0005829">
    <property type="term" value="C:cytosol"/>
    <property type="evidence" value="ECO:0007669"/>
    <property type="project" value="TreeGrafter"/>
</dbReference>
<keyword evidence="4" id="KW-1185">Reference proteome</keyword>
<evidence type="ECO:0000256" key="1">
    <source>
        <dbReference type="ARBA" id="ARBA00009091"/>
    </source>
</evidence>
<dbReference type="SUPFAM" id="SSF111384">
    <property type="entry name" value="OmpH-like"/>
    <property type="match status" value="1"/>
</dbReference>
<comment type="caution">
    <text evidence="3">The sequence shown here is derived from an EMBL/GenBank/DDBJ whole genome shotgun (WGS) entry which is preliminary data.</text>
</comment>
<accession>A0A9X1FPR3</accession>
<gene>
    <name evidence="3" type="ORF">KXJ69_05685</name>
</gene>
<proteinExistence type="inferred from homology"/>
<dbReference type="Pfam" id="PF03938">
    <property type="entry name" value="OmpH"/>
    <property type="match status" value="1"/>
</dbReference>
<evidence type="ECO:0000313" key="4">
    <source>
        <dbReference type="Proteomes" id="UP001138686"/>
    </source>
</evidence>
<dbReference type="PANTHER" id="PTHR35089">
    <property type="entry name" value="CHAPERONE PROTEIN SKP"/>
    <property type="match status" value="1"/>
</dbReference>
<dbReference type="GO" id="GO:0050821">
    <property type="term" value="P:protein stabilization"/>
    <property type="evidence" value="ECO:0007669"/>
    <property type="project" value="TreeGrafter"/>
</dbReference>
<evidence type="ECO:0000313" key="3">
    <source>
        <dbReference type="EMBL" id="MBW2937587.1"/>
    </source>
</evidence>